<dbReference type="KEGG" id="mlo:msl7980"/>
<name>Q984J3_RHILO</name>
<dbReference type="Proteomes" id="UP000000552">
    <property type="component" value="Chromosome"/>
</dbReference>
<protein>
    <submittedName>
        <fullName evidence="1">Msl7980 protein</fullName>
    </submittedName>
</protein>
<sequence>MNAHLRQAIAESADFRIVTKIFGGLLGPEYTVAAGGRYYRVGQLTLDQLKRGIPAEDLDLLEVDLATDGERD</sequence>
<dbReference type="EMBL" id="BA000012">
    <property type="protein sequence ID" value="BAB53637.1"/>
    <property type="molecule type" value="Genomic_DNA"/>
</dbReference>
<dbReference type="PATRIC" id="fig|266835.9.peg.6383"/>
<proteinExistence type="predicted"/>
<dbReference type="RefSeq" id="WP_010915263.1">
    <property type="nucleotide sequence ID" value="NC_002678.2"/>
</dbReference>
<evidence type="ECO:0000313" key="2">
    <source>
        <dbReference type="Proteomes" id="UP000000552"/>
    </source>
</evidence>
<organism evidence="1 2">
    <name type="scientific">Mesorhizobium japonicum (strain LMG 29417 / CECT 9101 / MAFF 303099)</name>
    <name type="common">Mesorhizobium loti (strain MAFF 303099)</name>
    <dbReference type="NCBI Taxonomy" id="266835"/>
    <lineage>
        <taxon>Bacteria</taxon>
        <taxon>Pseudomonadati</taxon>
        <taxon>Pseudomonadota</taxon>
        <taxon>Alphaproteobacteria</taxon>
        <taxon>Hyphomicrobiales</taxon>
        <taxon>Phyllobacteriaceae</taxon>
        <taxon>Mesorhizobium</taxon>
    </lineage>
</organism>
<accession>Q984J3</accession>
<dbReference type="AlphaFoldDB" id="Q984J3"/>
<evidence type="ECO:0000313" key="1">
    <source>
        <dbReference type="EMBL" id="BAB53637.1"/>
    </source>
</evidence>
<reference evidence="1 2" key="1">
    <citation type="journal article" date="2000" name="DNA Res.">
        <title>Complete genome structure of the nitrogen-fixing symbiotic bacterium Mesorhizobium loti.</title>
        <authorList>
            <person name="Kaneko T."/>
            <person name="Nakamura Y."/>
            <person name="Sato S."/>
            <person name="Asamizu E."/>
            <person name="Kato T."/>
            <person name="Sasamoto S."/>
            <person name="Watanabe A."/>
            <person name="Idesawa K."/>
            <person name="Ishikawa A."/>
            <person name="Kawashima K."/>
            <person name="Kimura T."/>
            <person name="Kishida Y."/>
            <person name="Kiyokawa C."/>
            <person name="Kohara M."/>
            <person name="Matsumoto M."/>
            <person name="Matsuno A."/>
            <person name="Mochizuki Y."/>
            <person name="Nakayama S."/>
            <person name="Nakazaki N."/>
            <person name="Shimpo S."/>
            <person name="Sugimoto M."/>
            <person name="Takeuchi C."/>
            <person name="Yamada M."/>
            <person name="Tabata S."/>
        </authorList>
    </citation>
    <scope>NUCLEOTIDE SEQUENCE [LARGE SCALE GENOMIC DNA]</scope>
    <source>
        <strain evidence="2">LMG 29417 / CECT 9101 / MAFF 303099</strain>
    </source>
</reference>
<dbReference type="HOGENOM" id="CLU_2735340_0_0_5"/>
<gene>
    <name evidence="1" type="ordered locus">msl7980</name>
</gene>